<dbReference type="Pfam" id="PF06805">
    <property type="entry name" value="Lambda_tail_I"/>
    <property type="match status" value="1"/>
</dbReference>
<reference evidence="2" key="1">
    <citation type="submission" date="2020-05" db="EMBL/GenBank/DDBJ databases">
        <authorList>
            <person name="Chiriac C."/>
            <person name="Salcher M."/>
            <person name="Ghai R."/>
            <person name="Kavagutti S V."/>
        </authorList>
    </citation>
    <scope>NUCLEOTIDE SEQUENCE</scope>
</reference>
<name>A0A6J5QDU3_9CAUD</name>
<accession>A0A6J5QDU3</accession>
<feature type="transmembrane region" description="Helical" evidence="1">
    <location>
        <begin position="114"/>
        <end position="137"/>
    </location>
</feature>
<protein>
    <submittedName>
        <fullName evidence="2">COG4723 Phage-related protein, tail component</fullName>
    </submittedName>
</protein>
<keyword evidence="1" id="KW-0812">Transmembrane</keyword>
<organism evidence="2">
    <name type="scientific">uncultured Caudovirales phage</name>
    <dbReference type="NCBI Taxonomy" id="2100421"/>
    <lineage>
        <taxon>Viruses</taxon>
        <taxon>Duplodnaviria</taxon>
        <taxon>Heunggongvirae</taxon>
        <taxon>Uroviricota</taxon>
        <taxon>Caudoviricetes</taxon>
        <taxon>Peduoviridae</taxon>
        <taxon>Maltschvirus</taxon>
        <taxon>Maltschvirus maltsch</taxon>
    </lineage>
</organism>
<keyword evidence="1" id="KW-0472">Membrane</keyword>
<sequence length="202" mass="20988">MSDGLREIRLHGSLATKFGERHRLLVSCPAEAVRALVSTVPGFERELIDSQSDGVGYRVIVDDDSVIEPDALHLPSGMSRISIVPVVVGAGGEGGGIFMGIALIALSFVPGLNVAIWAGMSATWSSVAFSMGVSMMLSGVANMLADTPEAPKPVEPTENKPSYMFNGPVNTTQQGQCVPVAYGRVMVGGAVISAGLKTVDTA</sequence>
<proteinExistence type="predicted"/>
<evidence type="ECO:0000256" key="1">
    <source>
        <dbReference type="SAM" id="Phobius"/>
    </source>
</evidence>
<dbReference type="InterPro" id="IPR010654">
    <property type="entry name" value="Phage_lambda_tail_I"/>
</dbReference>
<keyword evidence="1" id="KW-1133">Transmembrane helix</keyword>
<gene>
    <name evidence="2" type="ORF">UFOVP1040_72</name>
</gene>
<evidence type="ECO:0000313" key="2">
    <source>
        <dbReference type="EMBL" id="CAB4180537.1"/>
    </source>
</evidence>
<dbReference type="EMBL" id="LR796994">
    <property type="protein sequence ID" value="CAB4180537.1"/>
    <property type="molecule type" value="Genomic_DNA"/>
</dbReference>
<feature type="transmembrane region" description="Helical" evidence="1">
    <location>
        <begin position="83"/>
        <end position="108"/>
    </location>
</feature>